<protein>
    <submittedName>
        <fullName evidence="1">Uncharacterized protein</fullName>
    </submittedName>
</protein>
<dbReference type="Proteomes" id="UP000831701">
    <property type="component" value="Chromosome 18"/>
</dbReference>
<evidence type="ECO:0000313" key="1">
    <source>
        <dbReference type="EMBL" id="KAI3358537.1"/>
    </source>
</evidence>
<name>A0ACB8VUD9_9TELE</name>
<accession>A0ACB8VUD9</accession>
<comment type="caution">
    <text evidence="1">The sequence shown here is derived from an EMBL/GenBank/DDBJ whole genome shotgun (WGS) entry which is preliminary data.</text>
</comment>
<organism evidence="1 2">
    <name type="scientific">Scortum barcoo</name>
    <name type="common">barcoo grunter</name>
    <dbReference type="NCBI Taxonomy" id="214431"/>
    <lineage>
        <taxon>Eukaryota</taxon>
        <taxon>Metazoa</taxon>
        <taxon>Chordata</taxon>
        <taxon>Craniata</taxon>
        <taxon>Vertebrata</taxon>
        <taxon>Euteleostomi</taxon>
        <taxon>Actinopterygii</taxon>
        <taxon>Neopterygii</taxon>
        <taxon>Teleostei</taxon>
        <taxon>Neoteleostei</taxon>
        <taxon>Acanthomorphata</taxon>
        <taxon>Eupercaria</taxon>
        <taxon>Centrarchiformes</taxon>
        <taxon>Terapontoidei</taxon>
        <taxon>Terapontidae</taxon>
        <taxon>Scortum</taxon>
    </lineage>
</organism>
<dbReference type="EMBL" id="CM041548">
    <property type="protein sequence ID" value="KAI3358537.1"/>
    <property type="molecule type" value="Genomic_DNA"/>
</dbReference>
<keyword evidence="2" id="KW-1185">Reference proteome</keyword>
<evidence type="ECO:0000313" key="2">
    <source>
        <dbReference type="Proteomes" id="UP000831701"/>
    </source>
</evidence>
<sequence>MSDSDGPAAEPAGLDGLPPMYSIAKGEVVSVQTYGAFVRLPGYKKEGLVHVSEMSASRVEKASEIVDVGEQVWIKVIGREIQSDKVKLSFSMKSVNQGTGRDLDPNNVMAEQDARRRKNFRDHTGNRITLEAVLNTTCSKCGCKGHFTKDCFSAPGSQYALLPEEDDEAPQEQQQQSSAVAPKHDSDKKKKKKKEKKMKKKRKRERKESESDESSSGSSSECKSKRRRRDHTPDREDKKKKKHKKHKSHKHS</sequence>
<gene>
    <name evidence="1" type="ORF">L3Q82_014965</name>
</gene>
<proteinExistence type="predicted"/>
<reference evidence="1" key="1">
    <citation type="submission" date="2022-04" db="EMBL/GenBank/DDBJ databases">
        <title>Jade perch genome.</title>
        <authorList>
            <person name="Chao B."/>
        </authorList>
    </citation>
    <scope>NUCLEOTIDE SEQUENCE</scope>
    <source>
        <strain evidence="1">CB-2022</strain>
    </source>
</reference>